<feature type="compositionally biased region" description="Acidic residues" evidence="2">
    <location>
        <begin position="241"/>
        <end position="254"/>
    </location>
</feature>
<evidence type="ECO:0000256" key="2">
    <source>
        <dbReference type="SAM" id="MobiDB-lite"/>
    </source>
</evidence>
<protein>
    <recommendedName>
        <fullName evidence="3">Disease resistance protein At4g27190-like leucine-rich repeats domain-containing protein</fullName>
    </recommendedName>
</protein>
<dbReference type="InterPro" id="IPR032675">
    <property type="entry name" value="LRR_dom_sf"/>
</dbReference>
<comment type="caution">
    <text evidence="4">The sequence shown here is derived from an EMBL/GenBank/DDBJ whole genome shotgun (WGS) entry which is preliminary data.</text>
</comment>
<dbReference type="EMBL" id="JAEACU010000455">
    <property type="protein sequence ID" value="KAH7510578.1"/>
    <property type="molecule type" value="Genomic_DNA"/>
</dbReference>
<gene>
    <name evidence="4" type="ORF">FEM48_ZijujUnG0110900</name>
</gene>
<evidence type="ECO:0000313" key="5">
    <source>
        <dbReference type="Proteomes" id="UP000813462"/>
    </source>
</evidence>
<dbReference type="Proteomes" id="UP000813462">
    <property type="component" value="Unassembled WGS sequence"/>
</dbReference>
<evidence type="ECO:0000313" key="4">
    <source>
        <dbReference type="EMBL" id="KAH7510578.1"/>
    </source>
</evidence>
<dbReference type="AlphaFoldDB" id="A0A978U812"/>
<name>A0A978U812_ZIZJJ</name>
<reference evidence="4" key="1">
    <citation type="journal article" date="2021" name="Front. Plant Sci.">
        <title>Chromosome-Scale Genome Assembly for Chinese Sour Jujube and Insights Into Its Genome Evolution and Domestication Signature.</title>
        <authorList>
            <person name="Shen L.-Y."/>
            <person name="Luo H."/>
            <person name="Wang X.-L."/>
            <person name="Wang X.-M."/>
            <person name="Qiu X.-J."/>
            <person name="Liu H."/>
            <person name="Zhou S.-S."/>
            <person name="Jia K.-H."/>
            <person name="Nie S."/>
            <person name="Bao Y.-T."/>
            <person name="Zhang R.-G."/>
            <person name="Yun Q.-Z."/>
            <person name="Chai Y.-H."/>
            <person name="Lu J.-Y."/>
            <person name="Li Y."/>
            <person name="Zhao S.-W."/>
            <person name="Mao J.-F."/>
            <person name="Jia S.-G."/>
            <person name="Mao Y.-M."/>
        </authorList>
    </citation>
    <scope>NUCLEOTIDE SEQUENCE</scope>
    <source>
        <strain evidence="4">AT0</strain>
        <tissue evidence="4">Leaf</tissue>
    </source>
</reference>
<dbReference type="Pfam" id="PF23247">
    <property type="entry name" value="LRR_RPS2"/>
    <property type="match status" value="1"/>
</dbReference>
<sequence length="281" mass="32177">MQNLTTLKAKFPKLKPLKLVGIATLNAIWNCQYEGQLGVYQEHAGIASCLEGLKLTELPQLIHLWEEDDHPRRAFYNLKILFVNGCDRLQKLVPFSLSFKNLRLLEVRKCHGMENLVTSSTAKSLRQLKGMVISECKRLIQIIGDYRGSDETEEGETVFDLLEVLELDNLPSLKSFYSEDNHLKFPNLKEVIVRSCCQMLSFCSGKVSTPKVKRLIFSGVTMIKEDEDDSDEDSLGWNNENDNEDWDFNEEENSDQQTMHLKEGDINATIRQLSERNLADT</sequence>
<proteinExistence type="predicted"/>
<keyword evidence="1" id="KW-0611">Plant defense</keyword>
<dbReference type="PANTHER" id="PTHR33463:SF204">
    <property type="entry name" value="NB-ARC DOMAIN-CONTAINING PROTEIN"/>
    <property type="match status" value="1"/>
</dbReference>
<dbReference type="InterPro" id="IPR050905">
    <property type="entry name" value="Plant_NBS-LRR"/>
</dbReference>
<evidence type="ECO:0000256" key="1">
    <source>
        <dbReference type="ARBA" id="ARBA00022821"/>
    </source>
</evidence>
<dbReference type="Gene3D" id="3.80.10.10">
    <property type="entry name" value="Ribonuclease Inhibitor"/>
    <property type="match status" value="1"/>
</dbReference>
<organism evidence="4 5">
    <name type="scientific">Ziziphus jujuba var. spinosa</name>
    <dbReference type="NCBI Taxonomy" id="714518"/>
    <lineage>
        <taxon>Eukaryota</taxon>
        <taxon>Viridiplantae</taxon>
        <taxon>Streptophyta</taxon>
        <taxon>Embryophyta</taxon>
        <taxon>Tracheophyta</taxon>
        <taxon>Spermatophyta</taxon>
        <taxon>Magnoliopsida</taxon>
        <taxon>eudicotyledons</taxon>
        <taxon>Gunneridae</taxon>
        <taxon>Pentapetalae</taxon>
        <taxon>rosids</taxon>
        <taxon>fabids</taxon>
        <taxon>Rosales</taxon>
        <taxon>Rhamnaceae</taxon>
        <taxon>Paliureae</taxon>
        <taxon>Ziziphus</taxon>
    </lineage>
</organism>
<accession>A0A978U812</accession>
<dbReference type="InterPro" id="IPR057135">
    <property type="entry name" value="At4g27190-like_LRR"/>
</dbReference>
<evidence type="ECO:0000259" key="3">
    <source>
        <dbReference type="Pfam" id="PF23247"/>
    </source>
</evidence>
<feature type="region of interest" description="Disordered" evidence="2">
    <location>
        <begin position="227"/>
        <end position="266"/>
    </location>
</feature>
<dbReference type="SUPFAM" id="SSF52058">
    <property type="entry name" value="L domain-like"/>
    <property type="match status" value="1"/>
</dbReference>
<dbReference type="PANTHER" id="PTHR33463">
    <property type="entry name" value="NB-ARC DOMAIN-CONTAINING PROTEIN-RELATED"/>
    <property type="match status" value="1"/>
</dbReference>
<feature type="domain" description="Disease resistance protein At4g27190-like leucine-rich repeats" evidence="3">
    <location>
        <begin position="97"/>
        <end position="201"/>
    </location>
</feature>